<dbReference type="PANTHER" id="PTHR22550">
    <property type="entry name" value="SPORE GERMINATION PROTEIN"/>
    <property type="match status" value="1"/>
</dbReference>
<keyword evidence="5" id="KW-1185">Reference proteome</keyword>
<evidence type="ECO:0000256" key="1">
    <source>
        <dbReference type="ARBA" id="ARBA00005278"/>
    </source>
</evidence>
<dbReference type="Pfam" id="PF03323">
    <property type="entry name" value="GerA"/>
    <property type="match status" value="1"/>
</dbReference>
<organism evidence="4 5">
    <name type="scientific">Ureibacillus yapensis</name>
    <dbReference type="NCBI Taxonomy" id="2304605"/>
    <lineage>
        <taxon>Bacteria</taxon>
        <taxon>Bacillati</taxon>
        <taxon>Bacillota</taxon>
        <taxon>Bacilli</taxon>
        <taxon>Bacillales</taxon>
        <taxon>Caryophanaceae</taxon>
        <taxon>Ureibacillus</taxon>
    </lineage>
</organism>
<keyword evidence="2 3" id="KW-0472">Membrane</keyword>
<feature type="transmembrane region" description="Helical" evidence="3">
    <location>
        <begin position="329"/>
        <end position="347"/>
    </location>
</feature>
<dbReference type="InterPro" id="IPR050768">
    <property type="entry name" value="UPF0353/GerABKA_families"/>
</dbReference>
<gene>
    <name evidence="4" type="ORF">D1B33_11895</name>
</gene>
<protein>
    <submittedName>
        <fullName evidence="4">Spore germination protein</fullName>
    </submittedName>
</protein>
<name>A0A396S5Z7_9BACL</name>
<feature type="transmembrane region" description="Helical" evidence="3">
    <location>
        <begin position="218"/>
        <end position="239"/>
    </location>
</feature>
<evidence type="ECO:0000256" key="3">
    <source>
        <dbReference type="SAM" id="Phobius"/>
    </source>
</evidence>
<dbReference type="Proteomes" id="UP000265692">
    <property type="component" value="Unassembled WGS sequence"/>
</dbReference>
<reference evidence="4 5" key="1">
    <citation type="submission" date="2018-08" db="EMBL/GenBank/DDBJ databases">
        <title>Lysinibacillus sp. YLB-03 draft genome sequence.</title>
        <authorList>
            <person name="Yu L."/>
        </authorList>
    </citation>
    <scope>NUCLEOTIDE SEQUENCE [LARGE SCALE GENOMIC DNA]</scope>
    <source>
        <strain evidence="4 5">YLB-03</strain>
    </source>
</reference>
<evidence type="ECO:0000256" key="2">
    <source>
        <dbReference type="ARBA" id="ARBA00023136"/>
    </source>
</evidence>
<feature type="transmembrane region" description="Helical" evidence="3">
    <location>
        <begin position="299"/>
        <end position="317"/>
    </location>
</feature>
<feature type="transmembrane region" description="Helical" evidence="3">
    <location>
        <begin position="353"/>
        <end position="371"/>
    </location>
</feature>
<dbReference type="AlphaFoldDB" id="A0A396S5Z7"/>
<evidence type="ECO:0000313" key="5">
    <source>
        <dbReference type="Proteomes" id="UP000265692"/>
    </source>
</evidence>
<dbReference type="InterPro" id="IPR004995">
    <property type="entry name" value="Spore_Ger"/>
</dbReference>
<dbReference type="GO" id="GO:0009847">
    <property type="term" value="P:spore germination"/>
    <property type="evidence" value="ECO:0007669"/>
    <property type="project" value="InterPro"/>
</dbReference>
<dbReference type="OrthoDB" id="9772630at2"/>
<keyword evidence="3" id="KW-0812">Transmembrane</keyword>
<dbReference type="EMBL" id="QWEI01000006">
    <property type="protein sequence ID" value="RHW35923.1"/>
    <property type="molecule type" value="Genomic_DNA"/>
</dbReference>
<comment type="caution">
    <text evidence="4">The sequence shown here is derived from an EMBL/GenBank/DDBJ whole genome shotgun (WGS) entry which is preliminary data.</text>
</comment>
<feature type="transmembrane region" description="Helical" evidence="3">
    <location>
        <begin position="383"/>
        <end position="408"/>
    </location>
</feature>
<dbReference type="GO" id="GO:0016020">
    <property type="term" value="C:membrane"/>
    <property type="evidence" value="ECO:0007669"/>
    <property type="project" value="InterPro"/>
</dbReference>
<proteinExistence type="inferred from homology"/>
<feature type="transmembrane region" description="Helical" evidence="3">
    <location>
        <begin position="260"/>
        <end position="279"/>
    </location>
</feature>
<comment type="similarity">
    <text evidence="1">Belongs to the GerABKA family.</text>
</comment>
<dbReference type="PANTHER" id="PTHR22550:SF5">
    <property type="entry name" value="LEUCINE ZIPPER PROTEIN 4"/>
    <property type="match status" value="1"/>
</dbReference>
<dbReference type="PIRSF" id="PIRSF005690">
    <property type="entry name" value="GerBA"/>
    <property type="match status" value="1"/>
</dbReference>
<accession>A0A396S5Z7</accession>
<keyword evidence="3" id="KW-1133">Transmembrane helix</keyword>
<sequence>MLGQSEDLIIREITVGSSQKKCSIVYLSVLVDQNLVNTNISKIVEAKNAQEIMAISEMKNVDTVNEIADAVLSGNMVLMVDGAKTVWVMNTAGGDKRSIDEPQSEPVIRGPRSGFVESIDTNIALIRRELKDPNLRFEMHEVGERSKQKLAVCYVEGITNKDILDEVNRRLKSIDIDFAPDSSLVEQWIEDSFLSPFPQILDTERPERVIYSILQGKIGILVHGSPFALITPVTLGYALQSIDDYSQRWIIGSLLRLLRFVATFITIFLPAVYVALISYHPGLIPTQLAFSIAATREGVPFPSILEALLMAVTFEILEEAGIRLPKGIGQTIGIVGGIVIGDVAVSAGIVSPAMVIVTSLTAIASFTIPNYSTAVGLRVMRFALIFAAAILGLYGIILVFIMMVVHVVNLKSMGVPYTGPFAPYFLGDLKNLFIRAPIMTLTKRPPYLETEDTQKVNNGGQDK</sequence>
<evidence type="ECO:0000313" key="4">
    <source>
        <dbReference type="EMBL" id="RHW35923.1"/>
    </source>
</evidence>